<evidence type="ECO:0000313" key="1">
    <source>
        <dbReference type="EMBL" id="SDL11512.1"/>
    </source>
</evidence>
<dbReference type="PROSITE" id="PS51257">
    <property type="entry name" value="PROKAR_LIPOPROTEIN"/>
    <property type="match status" value="1"/>
</dbReference>
<dbReference type="OrthoDB" id="7596528at2"/>
<dbReference type="RefSeq" id="WP_084336339.1">
    <property type="nucleotide sequence ID" value="NZ_FNFD01000015.1"/>
</dbReference>
<accession>A0A1G9HF52</accession>
<organism evidence="1 2">
    <name type="scientific">Pseudomonas indica</name>
    <dbReference type="NCBI Taxonomy" id="137658"/>
    <lineage>
        <taxon>Bacteria</taxon>
        <taxon>Pseudomonadati</taxon>
        <taxon>Pseudomonadota</taxon>
        <taxon>Gammaproteobacteria</taxon>
        <taxon>Pseudomonadales</taxon>
        <taxon>Pseudomonadaceae</taxon>
        <taxon>Pseudomonas</taxon>
    </lineage>
</organism>
<reference evidence="1 2" key="1">
    <citation type="submission" date="2016-10" db="EMBL/GenBank/DDBJ databases">
        <authorList>
            <person name="de Groot N.N."/>
        </authorList>
    </citation>
    <scope>NUCLEOTIDE SEQUENCE [LARGE SCALE GENOMIC DNA]</scope>
    <source>
        <strain evidence="1 2">JCM 21544</strain>
    </source>
</reference>
<sequence>MLNRFIPFAAATLILQGCGVSMPRYEPNFDNVQTLKSQAPLVKLGSSEVVADSGQDSLSARANPIRSPEGSVSKHVQNALESELRLAGLLDPASARRLDVRLRRSELNAPIGTGNGVISADFDLRDGDRSLYRSNKTVSDTWDSDFVGAIAIPAAANAFNPLVRKLLAELYRDPAFIQAMKE</sequence>
<dbReference type="EMBL" id="FNFD01000015">
    <property type="protein sequence ID" value="SDL11512.1"/>
    <property type="molecule type" value="Genomic_DNA"/>
</dbReference>
<keyword evidence="2" id="KW-1185">Reference proteome</keyword>
<gene>
    <name evidence="1" type="ORF">SAMN05216186_11520</name>
</gene>
<proteinExistence type="predicted"/>
<dbReference type="AlphaFoldDB" id="A0A1G9HF52"/>
<protein>
    <recommendedName>
        <fullName evidence="3">Lipoprotein</fullName>
    </recommendedName>
</protein>
<evidence type="ECO:0000313" key="2">
    <source>
        <dbReference type="Proteomes" id="UP000198706"/>
    </source>
</evidence>
<dbReference type="Proteomes" id="UP000198706">
    <property type="component" value="Unassembled WGS sequence"/>
</dbReference>
<name>A0A1G9HF52_9PSED</name>
<evidence type="ECO:0008006" key="3">
    <source>
        <dbReference type="Google" id="ProtNLM"/>
    </source>
</evidence>